<evidence type="ECO:0000256" key="1">
    <source>
        <dbReference type="SAM" id="MobiDB-lite"/>
    </source>
</evidence>
<dbReference type="Gene3D" id="3.40.50.300">
    <property type="entry name" value="P-loop containing nucleotide triphosphate hydrolases"/>
    <property type="match status" value="1"/>
</dbReference>
<keyword evidence="3" id="KW-1185">Reference proteome</keyword>
<evidence type="ECO:0000313" key="2">
    <source>
        <dbReference type="EMBL" id="RRH99225.1"/>
    </source>
</evidence>
<dbReference type="GO" id="GO:0016740">
    <property type="term" value="F:transferase activity"/>
    <property type="evidence" value="ECO:0007669"/>
    <property type="project" value="UniProtKB-KW"/>
</dbReference>
<proteinExistence type="predicted"/>
<comment type="caution">
    <text evidence="2">The sequence shown here is derived from an EMBL/GenBank/DDBJ whole genome shotgun (WGS) entry which is preliminary data.</text>
</comment>
<protein>
    <submittedName>
        <fullName evidence="2">Chloramphenicol phosphotransferase</fullName>
    </submittedName>
</protein>
<dbReference type="Pfam" id="PF07931">
    <property type="entry name" value="CPT"/>
    <property type="match status" value="1"/>
</dbReference>
<dbReference type="Proteomes" id="UP000273786">
    <property type="component" value="Unassembled WGS sequence"/>
</dbReference>
<reference evidence="2 3" key="1">
    <citation type="submission" date="2018-11" db="EMBL/GenBank/DDBJ databases">
        <title>the genome of Mesorhizobium tamadayense DSM 28320.</title>
        <authorList>
            <person name="Gao J."/>
        </authorList>
    </citation>
    <scope>NUCLEOTIDE SEQUENCE [LARGE SCALE GENOMIC DNA]</scope>
    <source>
        <strain evidence="2 3">DSM 28320</strain>
    </source>
</reference>
<keyword evidence="2" id="KW-0808">Transferase</keyword>
<accession>A0A3P3FKQ5</accession>
<sequence length="261" mass="28378">MHVVLPKRLHTFWATCIEVKKSPGPGAFFVGRNPNVAAGQIIILNGAPRSGKSSIAAAIQDMFDGVWINFGVDACAQITPPRLRPGIGLRPGGERPDLEALVPRIYAALYDSIAAHSRLALNVVTDVGHHDAYSRPLDILSDCARRLAGLPVLFVGVRCPIEVILQRRSASGADGAYVSGSVGDPVPLPVRRWQEEVHRPGIYDLEVDTSRQNPAECAGAIRHRLEAGPEPLAFRKLAQMRARDKDGNQRSPMPRLPGWKT</sequence>
<feature type="region of interest" description="Disordered" evidence="1">
    <location>
        <begin position="241"/>
        <end position="261"/>
    </location>
</feature>
<dbReference type="OrthoDB" id="9811101at2"/>
<dbReference type="InterPro" id="IPR027417">
    <property type="entry name" value="P-loop_NTPase"/>
</dbReference>
<name>A0A3P3FKQ5_9HYPH</name>
<gene>
    <name evidence="2" type="ORF">EH240_18470</name>
</gene>
<dbReference type="SUPFAM" id="SSF52540">
    <property type="entry name" value="P-loop containing nucleoside triphosphate hydrolases"/>
    <property type="match status" value="1"/>
</dbReference>
<organism evidence="2 3">
    <name type="scientific">Mesorhizobium tamadayense</name>
    <dbReference type="NCBI Taxonomy" id="425306"/>
    <lineage>
        <taxon>Bacteria</taxon>
        <taxon>Pseudomonadati</taxon>
        <taxon>Pseudomonadota</taxon>
        <taxon>Alphaproteobacteria</taxon>
        <taxon>Hyphomicrobiales</taxon>
        <taxon>Phyllobacteriaceae</taxon>
        <taxon>Mesorhizobium</taxon>
    </lineage>
</organism>
<dbReference type="EMBL" id="RQXT01000022">
    <property type="protein sequence ID" value="RRH99225.1"/>
    <property type="molecule type" value="Genomic_DNA"/>
</dbReference>
<evidence type="ECO:0000313" key="3">
    <source>
        <dbReference type="Proteomes" id="UP000273786"/>
    </source>
</evidence>
<dbReference type="AlphaFoldDB" id="A0A3P3FKQ5"/>